<dbReference type="Gene3D" id="1.10.486.10">
    <property type="entry name" value="PCRA, domain 4"/>
    <property type="match status" value="2"/>
</dbReference>
<keyword evidence="5 14" id="KW-0347">Helicase</keyword>
<keyword evidence="8" id="KW-0238">DNA-binding</keyword>
<feature type="domain" description="UvrD-like helicase C-terminal" evidence="16">
    <location>
        <begin position="311"/>
        <end position="645"/>
    </location>
</feature>
<evidence type="ECO:0000256" key="11">
    <source>
        <dbReference type="ARBA" id="ARBA00034617"/>
    </source>
</evidence>
<dbReference type="GO" id="GO:0005524">
    <property type="term" value="F:ATP binding"/>
    <property type="evidence" value="ECO:0007669"/>
    <property type="project" value="UniProtKB-UniRule"/>
</dbReference>
<name>A0A2H4U663_METSM</name>
<evidence type="ECO:0000256" key="2">
    <source>
        <dbReference type="ARBA" id="ARBA00022741"/>
    </source>
</evidence>
<keyword evidence="9" id="KW-0234">DNA repair</keyword>
<dbReference type="PROSITE" id="PS51198">
    <property type="entry name" value="UVRD_HELICASE_ATP_BIND"/>
    <property type="match status" value="1"/>
</dbReference>
<dbReference type="GO" id="GO:0003677">
    <property type="term" value="F:DNA binding"/>
    <property type="evidence" value="ECO:0007669"/>
    <property type="project" value="UniProtKB-KW"/>
</dbReference>
<evidence type="ECO:0000256" key="3">
    <source>
        <dbReference type="ARBA" id="ARBA00022763"/>
    </source>
</evidence>
<dbReference type="RefSeq" id="WP_100815404.1">
    <property type="nucleotide sequence ID" value="NZ_CP017803.1"/>
</dbReference>
<dbReference type="InterPro" id="IPR011604">
    <property type="entry name" value="PDDEXK-like_dom_sf"/>
</dbReference>
<dbReference type="SUPFAM" id="SSF52540">
    <property type="entry name" value="P-loop containing nucleoside triphosphate hydrolases"/>
    <property type="match status" value="1"/>
</dbReference>
<sequence>MLNENQQKVVEYNGNKPLLVEAGPGSGKTRVIIERVKFLINELNVNPSSLLVITFTKKAANELKDRLSDDIPINIINEMQISTIHSFCLDFLKKRGNATNLIDDDSGEKRRLFIQKYKYKLGFKNEFYLADYQIPSVINKFDEYTTFKVDIDGLIDYIKQTRPIDKEYVDFVNSFKFFPSKKVRENEKFKKSWYNARFLQTPKAYVKYLELLDLFNAVDYNTVQIKFLESLKENPETQYTNILVDEFQDTDPVQAEIFEILLKNAESFTAVGDVDQSIYSFRGSFRDYFEEFYNKYDAELISLNYNYRSTNNIIRTSEAFIKPQRKEYSKKYLVGARNEDKANYILESLDSQEEAQKIFNLIKDLKDSGKIRQYSDVAILYRSIVSNKNIPFLIDEFKKNDISYHISGTEDLVESEEVKSILTLFYYITRKLDHSYGMSNLEKEWLNLRAFCGIDFIPKFRKLSVETKRYLMELQENFENDVLKTEKEVYFELTGKKSRKKKFNGVFTRNEDVLIEIFKRVNKPVVDLDLIEDAGDREFFTELEKLRENVFSSDEEDKLTILEVYYELLNLCGYFDDLVINNGDYELELENLSKISRTIFNYESIISANDVRGLFFFLTNVIEGYGTSSSDVDGVQLMTVHKAKGLEFPVTIVSSLSEYNFPLAPRDPMREKDNINRDDTFYTPNKFLEYKDCSEADEVNLGLAEENRVIYVAMTRAQDILVLSVVGKMPEEICKISNYFNKNLDLDNISISSVGSKPEENKLNLSYSSFADYNNCPWRYNLLNKLHFKVSQKEVTKMGSIIHEALDVINQEIKDAGVISKENMEKIARDTYYLHGGTDDEYDEYMDSIFDYYNEIGFDITVVDSEVPFSIDRDNYRFNGAIDLIYKNQNGEYGILDYKNTIFKDYNREKYAQQLLTYILALKNDSKYCDIEITEAKIYAIKSRSLINFNIDESRLATQKEEIQNTVDLINSHEFNKNESSYCNICEFLKYCNG</sequence>
<evidence type="ECO:0000256" key="14">
    <source>
        <dbReference type="PROSITE-ProRule" id="PRU00560"/>
    </source>
</evidence>
<dbReference type="PANTHER" id="PTHR11070:SF2">
    <property type="entry name" value="ATP-DEPENDENT DNA HELICASE SRS2"/>
    <property type="match status" value="1"/>
</dbReference>
<evidence type="ECO:0000259" key="16">
    <source>
        <dbReference type="PROSITE" id="PS51217"/>
    </source>
</evidence>
<dbReference type="Pfam" id="PF00580">
    <property type="entry name" value="UvrD-helicase"/>
    <property type="match status" value="1"/>
</dbReference>
<dbReference type="GO" id="GO:0043138">
    <property type="term" value="F:3'-5' DNA helicase activity"/>
    <property type="evidence" value="ECO:0007669"/>
    <property type="project" value="UniProtKB-EC"/>
</dbReference>
<dbReference type="InterPro" id="IPR000212">
    <property type="entry name" value="DNA_helicase_UvrD/REP"/>
</dbReference>
<dbReference type="Proteomes" id="UP000232133">
    <property type="component" value="Chromosome"/>
</dbReference>
<keyword evidence="4 14" id="KW-0378">Hydrolase</keyword>
<evidence type="ECO:0000256" key="9">
    <source>
        <dbReference type="ARBA" id="ARBA00023204"/>
    </source>
</evidence>
<dbReference type="InterPro" id="IPR014016">
    <property type="entry name" value="UvrD-like_ATP-bd"/>
</dbReference>
<keyword evidence="1" id="KW-0540">Nuclease</keyword>
<keyword evidence="2 14" id="KW-0547">Nucleotide-binding</keyword>
<dbReference type="Gene3D" id="3.40.50.300">
    <property type="entry name" value="P-loop containing nucleotide triphosphate hydrolases"/>
    <property type="match status" value="4"/>
</dbReference>
<evidence type="ECO:0000256" key="13">
    <source>
        <dbReference type="ARBA" id="ARBA00048988"/>
    </source>
</evidence>
<evidence type="ECO:0000259" key="15">
    <source>
        <dbReference type="PROSITE" id="PS51198"/>
    </source>
</evidence>
<reference evidence="17 18" key="1">
    <citation type="submission" date="2016-10" db="EMBL/GenBank/DDBJ databases">
        <authorList>
            <person name="Varghese N."/>
        </authorList>
    </citation>
    <scope>NUCLEOTIDE SEQUENCE [LARGE SCALE GENOMIC DNA]</scope>
    <source>
        <strain evidence="17 18">KB11</strain>
    </source>
</reference>
<evidence type="ECO:0000256" key="5">
    <source>
        <dbReference type="ARBA" id="ARBA00022806"/>
    </source>
</evidence>
<dbReference type="AlphaFoldDB" id="A0A2H4U663"/>
<comment type="catalytic activity">
    <reaction evidence="11">
        <text>Couples ATP hydrolysis with the unwinding of duplex DNA by translocating in the 3'-5' direction.</text>
        <dbReference type="EC" id="5.6.2.4"/>
    </reaction>
</comment>
<organism evidence="17 18">
    <name type="scientific">Methanobrevibacter smithii</name>
    <dbReference type="NCBI Taxonomy" id="2173"/>
    <lineage>
        <taxon>Archaea</taxon>
        <taxon>Methanobacteriati</taxon>
        <taxon>Methanobacteriota</taxon>
        <taxon>Methanomada group</taxon>
        <taxon>Methanobacteria</taxon>
        <taxon>Methanobacteriales</taxon>
        <taxon>Methanobacteriaceae</taxon>
        <taxon>Methanobrevibacter</taxon>
    </lineage>
</organism>
<dbReference type="Gene3D" id="3.90.320.10">
    <property type="match status" value="1"/>
</dbReference>
<keyword evidence="6" id="KW-0269">Exonuclease</keyword>
<evidence type="ECO:0000256" key="6">
    <source>
        <dbReference type="ARBA" id="ARBA00022839"/>
    </source>
</evidence>
<keyword evidence="3" id="KW-0227">DNA damage</keyword>
<evidence type="ECO:0000256" key="7">
    <source>
        <dbReference type="ARBA" id="ARBA00022840"/>
    </source>
</evidence>
<evidence type="ECO:0000256" key="12">
    <source>
        <dbReference type="ARBA" id="ARBA00034808"/>
    </source>
</evidence>
<dbReference type="CDD" id="cd17932">
    <property type="entry name" value="DEXQc_UvrD"/>
    <property type="match status" value="1"/>
</dbReference>
<evidence type="ECO:0000256" key="10">
    <source>
        <dbReference type="ARBA" id="ARBA00023235"/>
    </source>
</evidence>
<dbReference type="EMBL" id="CP017803">
    <property type="protein sequence ID" value="ATZ59615.1"/>
    <property type="molecule type" value="Genomic_DNA"/>
</dbReference>
<accession>A0A2H4U663</accession>
<proteinExistence type="predicted"/>
<dbReference type="SUPFAM" id="SSF52980">
    <property type="entry name" value="Restriction endonuclease-like"/>
    <property type="match status" value="1"/>
</dbReference>
<dbReference type="EC" id="5.6.2.4" evidence="12"/>
<keyword evidence="10" id="KW-0413">Isomerase</keyword>
<dbReference type="GO" id="GO:0000725">
    <property type="term" value="P:recombinational repair"/>
    <property type="evidence" value="ECO:0007669"/>
    <property type="project" value="TreeGrafter"/>
</dbReference>
<dbReference type="GO" id="GO:0004527">
    <property type="term" value="F:exonuclease activity"/>
    <property type="evidence" value="ECO:0007669"/>
    <property type="project" value="UniProtKB-KW"/>
</dbReference>
<dbReference type="Pfam" id="PF13361">
    <property type="entry name" value="UvrD_C"/>
    <property type="match status" value="1"/>
</dbReference>
<evidence type="ECO:0000256" key="1">
    <source>
        <dbReference type="ARBA" id="ARBA00022722"/>
    </source>
</evidence>
<evidence type="ECO:0000313" key="17">
    <source>
        <dbReference type="EMBL" id="ATZ59615.1"/>
    </source>
</evidence>
<dbReference type="GeneID" id="35118484"/>
<dbReference type="PANTHER" id="PTHR11070">
    <property type="entry name" value="UVRD / RECB / PCRA DNA HELICASE FAMILY MEMBER"/>
    <property type="match status" value="1"/>
</dbReference>
<dbReference type="InterPro" id="IPR014017">
    <property type="entry name" value="DNA_helicase_UvrD-like_C"/>
</dbReference>
<feature type="domain" description="UvrD-like helicase ATP-binding" evidence="15">
    <location>
        <begin position="1"/>
        <end position="310"/>
    </location>
</feature>
<evidence type="ECO:0000313" key="18">
    <source>
        <dbReference type="Proteomes" id="UP000232133"/>
    </source>
</evidence>
<gene>
    <name evidence="17" type="ORF">BK798_03865</name>
</gene>
<dbReference type="InterPro" id="IPR038726">
    <property type="entry name" value="PDDEXK_AddAB-type"/>
</dbReference>
<evidence type="ECO:0000256" key="4">
    <source>
        <dbReference type="ARBA" id="ARBA00022801"/>
    </source>
</evidence>
<feature type="binding site" evidence="14">
    <location>
        <begin position="22"/>
        <end position="29"/>
    </location>
    <ligand>
        <name>ATP</name>
        <dbReference type="ChEBI" id="CHEBI:30616"/>
    </ligand>
</feature>
<comment type="catalytic activity">
    <reaction evidence="13">
        <text>ATP + H2O = ADP + phosphate + H(+)</text>
        <dbReference type="Rhea" id="RHEA:13065"/>
        <dbReference type="ChEBI" id="CHEBI:15377"/>
        <dbReference type="ChEBI" id="CHEBI:15378"/>
        <dbReference type="ChEBI" id="CHEBI:30616"/>
        <dbReference type="ChEBI" id="CHEBI:43474"/>
        <dbReference type="ChEBI" id="CHEBI:456216"/>
        <dbReference type="EC" id="5.6.2.4"/>
    </reaction>
</comment>
<dbReference type="InterPro" id="IPR011335">
    <property type="entry name" value="Restrct_endonuc-II-like"/>
</dbReference>
<dbReference type="Pfam" id="PF12705">
    <property type="entry name" value="PDDEXK_1"/>
    <property type="match status" value="1"/>
</dbReference>
<protein>
    <recommendedName>
        <fullName evidence="12">DNA 3'-5' helicase</fullName>
        <ecNumber evidence="12">5.6.2.4</ecNumber>
    </recommendedName>
</protein>
<keyword evidence="7 14" id="KW-0067">ATP-binding</keyword>
<evidence type="ECO:0000256" key="8">
    <source>
        <dbReference type="ARBA" id="ARBA00023125"/>
    </source>
</evidence>
<dbReference type="InterPro" id="IPR027417">
    <property type="entry name" value="P-loop_NTPase"/>
</dbReference>
<dbReference type="PROSITE" id="PS51217">
    <property type="entry name" value="UVRD_HELICASE_CTER"/>
    <property type="match status" value="1"/>
</dbReference>